<name>A0A413FBU4_9FIRM</name>
<dbReference type="Pfam" id="PF01584">
    <property type="entry name" value="CheW"/>
    <property type="match status" value="1"/>
</dbReference>
<dbReference type="Proteomes" id="UP000283880">
    <property type="component" value="Unassembled WGS sequence"/>
</dbReference>
<dbReference type="GO" id="GO:0007165">
    <property type="term" value="P:signal transduction"/>
    <property type="evidence" value="ECO:0007669"/>
    <property type="project" value="InterPro"/>
</dbReference>
<proteinExistence type="predicted"/>
<organism evidence="2 3">
    <name type="scientific">Enterocloster asparagiformis</name>
    <dbReference type="NCBI Taxonomy" id="333367"/>
    <lineage>
        <taxon>Bacteria</taxon>
        <taxon>Bacillati</taxon>
        <taxon>Bacillota</taxon>
        <taxon>Clostridia</taxon>
        <taxon>Lachnospirales</taxon>
        <taxon>Lachnospiraceae</taxon>
        <taxon>Enterocloster</taxon>
    </lineage>
</organism>
<evidence type="ECO:0000259" key="1">
    <source>
        <dbReference type="SMART" id="SM00260"/>
    </source>
</evidence>
<evidence type="ECO:0000313" key="3">
    <source>
        <dbReference type="Proteomes" id="UP000283880"/>
    </source>
</evidence>
<gene>
    <name evidence="2" type="ORF">DWV29_17540</name>
</gene>
<dbReference type="SUPFAM" id="SSF50341">
    <property type="entry name" value="CheW-like"/>
    <property type="match status" value="1"/>
</dbReference>
<dbReference type="InterPro" id="IPR036061">
    <property type="entry name" value="CheW-like_dom_sf"/>
</dbReference>
<reference evidence="2 3" key="1">
    <citation type="submission" date="2018-08" db="EMBL/GenBank/DDBJ databases">
        <title>A genome reference for cultivated species of the human gut microbiota.</title>
        <authorList>
            <person name="Zou Y."/>
            <person name="Xue W."/>
            <person name="Luo G."/>
        </authorList>
    </citation>
    <scope>NUCLEOTIDE SEQUENCE [LARGE SCALE GENOMIC DNA]</scope>
    <source>
        <strain evidence="2 3">AF04-15</strain>
    </source>
</reference>
<feature type="domain" description="CheW-like" evidence="1">
    <location>
        <begin position="13"/>
        <end position="141"/>
    </location>
</feature>
<dbReference type="SMART" id="SM00260">
    <property type="entry name" value="CheW"/>
    <property type="match status" value="1"/>
</dbReference>
<dbReference type="AlphaFoldDB" id="A0A413FBU4"/>
<dbReference type="EMBL" id="QSBM01000014">
    <property type="protein sequence ID" value="RGX26889.1"/>
    <property type="molecule type" value="Genomic_DNA"/>
</dbReference>
<dbReference type="InterPro" id="IPR002545">
    <property type="entry name" value="CheW-lke_dom"/>
</dbReference>
<sequence>MEKGICIFGRESAMKESFLCYESGDSLFLIMLDAVLHILEAPADGQECVKFQDHEIPVQDFCRRFGGCPREESRYAVLLKAGDRLGGFLAEQILGVCELEVESFKVLPREVRGQANAFLQEAVWVETAGSYGFLVDSEKLF</sequence>
<accession>A0A413FBU4</accession>
<comment type="caution">
    <text evidence="2">The sequence shown here is derived from an EMBL/GenBank/DDBJ whole genome shotgun (WGS) entry which is preliminary data.</text>
</comment>
<dbReference type="OrthoDB" id="9865818at2"/>
<evidence type="ECO:0000313" key="2">
    <source>
        <dbReference type="EMBL" id="RGX26889.1"/>
    </source>
</evidence>
<protein>
    <recommendedName>
        <fullName evidence="1">CheW-like domain-containing protein</fullName>
    </recommendedName>
</protein>
<dbReference type="GO" id="GO:0006935">
    <property type="term" value="P:chemotaxis"/>
    <property type="evidence" value="ECO:0007669"/>
    <property type="project" value="InterPro"/>
</dbReference>